<name>A0A679KAM4_9HYPH</name>
<protein>
    <submittedName>
        <fullName evidence="1">Uncharacterized protein</fullName>
    </submittedName>
</protein>
<dbReference type="RefSeq" id="WP_339163589.1">
    <property type="nucleotide sequence ID" value="NZ_LR743511.1"/>
</dbReference>
<sequence length="89" mass="9163">MAVGVPLLIVGAPEIARPVLVIAPPGSSVVEILDLVGRADGRILRGTGLAWMAVAVSEHPDFPQRLRDAGAWAVVNASSVAGCPTTREP</sequence>
<gene>
    <name evidence="1" type="ORF">MBLL_04270</name>
</gene>
<dbReference type="EMBL" id="LR743511">
    <property type="protein sequence ID" value="CAA2145148.1"/>
    <property type="molecule type" value="Genomic_DNA"/>
</dbReference>
<proteinExistence type="predicted"/>
<dbReference type="AlphaFoldDB" id="A0A679KAM4"/>
<reference evidence="1" key="1">
    <citation type="submission" date="2019-12" db="EMBL/GenBank/DDBJ databases">
        <authorList>
            <person name="Cremers G."/>
        </authorList>
    </citation>
    <scope>NUCLEOTIDE SEQUENCE</scope>
    <source>
        <strain evidence="1">Mbul2</strain>
    </source>
</reference>
<evidence type="ECO:0000313" key="1">
    <source>
        <dbReference type="EMBL" id="CAA2145148.1"/>
    </source>
</evidence>
<organism evidence="1">
    <name type="scientific">Methylobacterium bullatum</name>
    <dbReference type="NCBI Taxonomy" id="570505"/>
    <lineage>
        <taxon>Bacteria</taxon>
        <taxon>Pseudomonadati</taxon>
        <taxon>Pseudomonadota</taxon>
        <taxon>Alphaproteobacteria</taxon>
        <taxon>Hyphomicrobiales</taxon>
        <taxon>Methylobacteriaceae</taxon>
        <taxon>Methylobacterium</taxon>
    </lineage>
</organism>
<accession>A0A679KAM4</accession>